<keyword evidence="1" id="KW-1133">Transmembrane helix</keyword>
<keyword evidence="1" id="KW-0472">Membrane</keyword>
<evidence type="ECO:0000313" key="2">
    <source>
        <dbReference type="EMBL" id="MFD1697019.1"/>
    </source>
</evidence>
<reference evidence="3" key="1">
    <citation type="journal article" date="2019" name="Int. J. Syst. Evol. Microbiol.">
        <title>The Global Catalogue of Microorganisms (GCM) 10K type strain sequencing project: providing services to taxonomists for standard genome sequencing and annotation.</title>
        <authorList>
            <consortium name="The Broad Institute Genomics Platform"/>
            <consortium name="The Broad Institute Genome Sequencing Center for Infectious Disease"/>
            <person name="Wu L."/>
            <person name="Ma J."/>
        </authorList>
    </citation>
    <scope>NUCLEOTIDE SEQUENCE [LARGE SCALE GENOMIC DNA]</scope>
    <source>
        <strain evidence="3">JCM 3369</strain>
    </source>
</reference>
<accession>A0ABW4JZ68</accession>
<sequence length="74" mass="7743">MARPGLNEERGARRAAELKARFSRVSSRALGSGTRLRVPGYGGRGRTNLTASGRALGIWLALGVAAFVVGSFLA</sequence>
<organism evidence="2 3">
    <name type="scientific">Roseibium aestuarii</name>
    <dbReference type="NCBI Taxonomy" id="2600299"/>
    <lineage>
        <taxon>Bacteria</taxon>
        <taxon>Pseudomonadati</taxon>
        <taxon>Pseudomonadota</taxon>
        <taxon>Alphaproteobacteria</taxon>
        <taxon>Hyphomicrobiales</taxon>
        <taxon>Stappiaceae</taxon>
        <taxon>Roseibium</taxon>
    </lineage>
</organism>
<dbReference type="EMBL" id="JBHUFA010000013">
    <property type="protein sequence ID" value="MFD1697019.1"/>
    <property type="molecule type" value="Genomic_DNA"/>
</dbReference>
<feature type="transmembrane region" description="Helical" evidence="1">
    <location>
        <begin position="56"/>
        <end position="73"/>
    </location>
</feature>
<evidence type="ECO:0000313" key="3">
    <source>
        <dbReference type="Proteomes" id="UP001597327"/>
    </source>
</evidence>
<name>A0ABW4JZ68_9HYPH</name>
<gene>
    <name evidence="2" type="ORF">ACFSC7_15985</name>
</gene>
<evidence type="ECO:0000256" key="1">
    <source>
        <dbReference type="SAM" id="Phobius"/>
    </source>
</evidence>
<keyword evidence="1" id="KW-0812">Transmembrane</keyword>
<dbReference type="RefSeq" id="WP_149894179.1">
    <property type="nucleotide sequence ID" value="NZ_JBHUFA010000013.1"/>
</dbReference>
<protein>
    <submittedName>
        <fullName evidence="2">Uncharacterized protein</fullName>
    </submittedName>
</protein>
<proteinExistence type="predicted"/>
<dbReference type="Proteomes" id="UP001597327">
    <property type="component" value="Unassembled WGS sequence"/>
</dbReference>
<keyword evidence="3" id="KW-1185">Reference proteome</keyword>
<comment type="caution">
    <text evidence="2">The sequence shown here is derived from an EMBL/GenBank/DDBJ whole genome shotgun (WGS) entry which is preliminary data.</text>
</comment>